<sequence length="236" mass="27532">MKKIFFKSSGFYIPQDLSDNNFRHCGFKFNKNLFLGQHELLYLLYSNEDLDLSKLPIFVRAYFYLKKFGYNILIKDYEECSIEKCSTEKCSTEKCSIEKCITECSTEKCSIECSIECSTEKCSIEKCSIECSIECEYLIRKKVDVVEAPSSISPPTSSGANTIYKLFRRTKHFKRSDQPIGFLEFVNKSQIVSKILENEEEPLRMLCVLSQDEYLFLDIQKLENLNLETDSKLHKY</sequence>
<dbReference type="AlphaFoldDB" id="A0A9P6H0N7"/>
<comment type="caution">
    <text evidence="1">The sequence shown here is derived from an EMBL/GenBank/DDBJ whole genome shotgun (WGS) entry which is preliminary data.</text>
</comment>
<organism evidence="1 2">
    <name type="scientific">Nosema granulosis</name>
    <dbReference type="NCBI Taxonomy" id="83296"/>
    <lineage>
        <taxon>Eukaryota</taxon>
        <taxon>Fungi</taxon>
        <taxon>Fungi incertae sedis</taxon>
        <taxon>Microsporidia</taxon>
        <taxon>Nosematidae</taxon>
        <taxon>Nosema</taxon>
    </lineage>
</organism>
<dbReference type="OrthoDB" id="2195583at2759"/>
<dbReference type="Proteomes" id="UP000740883">
    <property type="component" value="Unassembled WGS sequence"/>
</dbReference>
<protein>
    <submittedName>
        <fullName evidence="1">Uncharacterized protein</fullName>
    </submittedName>
</protein>
<name>A0A9P6H0N7_9MICR</name>
<dbReference type="EMBL" id="SBJO01000021">
    <property type="protein sequence ID" value="KAF9764466.1"/>
    <property type="molecule type" value="Genomic_DNA"/>
</dbReference>
<gene>
    <name evidence="1" type="ORF">NGRA_0541</name>
</gene>
<reference evidence="1 2" key="1">
    <citation type="journal article" date="2020" name="Genome Biol. Evol.">
        <title>Comparative genomics of strictly vertically transmitted, feminizing microsporidia endosymbionts of amphipod crustaceans.</title>
        <authorList>
            <person name="Cormier A."/>
            <person name="Chebbi M.A."/>
            <person name="Giraud I."/>
            <person name="Wattier R."/>
            <person name="Teixeira M."/>
            <person name="Gilbert C."/>
            <person name="Rigaud T."/>
            <person name="Cordaux R."/>
        </authorList>
    </citation>
    <scope>NUCLEOTIDE SEQUENCE [LARGE SCALE GENOMIC DNA]</scope>
    <source>
        <strain evidence="1 2">Ou3-Ou53</strain>
    </source>
</reference>
<keyword evidence="2" id="KW-1185">Reference proteome</keyword>
<evidence type="ECO:0000313" key="1">
    <source>
        <dbReference type="EMBL" id="KAF9764466.1"/>
    </source>
</evidence>
<proteinExistence type="predicted"/>
<accession>A0A9P6H0N7</accession>
<evidence type="ECO:0000313" key="2">
    <source>
        <dbReference type="Proteomes" id="UP000740883"/>
    </source>
</evidence>